<dbReference type="Gramene" id="Os08t0174000-01">
    <property type="protein sequence ID" value="Os08t0174000-01"/>
    <property type="gene ID" value="Os08g0174000"/>
</dbReference>
<feature type="compositionally biased region" description="Low complexity" evidence="1">
    <location>
        <begin position="1"/>
        <end position="21"/>
    </location>
</feature>
<gene>
    <name evidence="2" type="ordered locus">Os08g0174000</name>
</gene>
<accession>A0A0P0XC54</accession>
<protein>
    <submittedName>
        <fullName evidence="2">Os08g0174000 protein</fullName>
    </submittedName>
</protein>
<name>A0A0P0XC54_ORYSJ</name>
<reference evidence="2 3" key="1">
    <citation type="journal article" date="2005" name="Nature">
        <title>The map-based sequence of the rice genome.</title>
        <authorList>
            <consortium name="International rice genome sequencing project (IRGSP)"/>
            <person name="Matsumoto T."/>
            <person name="Wu J."/>
            <person name="Kanamori H."/>
            <person name="Katayose Y."/>
            <person name="Fujisawa M."/>
            <person name="Namiki N."/>
            <person name="Mizuno H."/>
            <person name="Yamamoto K."/>
            <person name="Antonio B.A."/>
            <person name="Baba T."/>
            <person name="Sakata K."/>
            <person name="Nagamura Y."/>
            <person name="Aoki H."/>
            <person name="Arikawa K."/>
            <person name="Arita K."/>
            <person name="Bito T."/>
            <person name="Chiden Y."/>
            <person name="Fujitsuka N."/>
            <person name="Fukunaka R."/>
            <person name="Hamada M."/>
            <person name="Harada C."/>
            <person name="Hayashi A."/>
            <person name="Hijishita S."/>
            <person name="Honda M."/>
            <person name="Hosokawa S."/>
            <person name="Ichikawa Y."/>
            <person name="Idonuma A."/>
            <person name="Iijima M."/>
            <person name="Ikeda M."/>
            <person name="Ikeno M."/>
            <person name="Ito K."/>
            <person name="Ito S."/>
            <person name="Ito T."/>
            <person name="Ito Y."/>
            <person name="Ito Y."/>
            <person name="Iwabuchi A."/>
            <person name="Kamiya K."/>
            <person name="Karasawa W."/>
            <person name="Kurita K."/>
            <person name="Katagiri S."/>
            <person name="Kikuta A."/>
            <person name="Kobayashi H."/>
            <person name="Kobayashi N."/>
            <person name="Machita K."/>
            <person name="Maehara T."/>
            <person name="Masukawa M."/>
            <person name="Mizubayashi T."/>
            <person name="Mukai Y."/>
            <person name="Nagasaki H."/>
            <person name="Nagata Y."/>
            <person name="Naito S."/>
            <person name="Nakashima M."/>
            <person name="Nakama Y."/>
            <person name="Nakamichi Y."/>
            <person name="Nakamura M."/>
            <person name="Meguro A."/>
            <person name="Negishi M."/>
            <person name="Ohta I."/>
            <person name="Ohta T."/>
            <person name="Okamoto M."/>
            <person name="Ono N."/>
            <person name="Saji S."/>
            <person name="Sakaguchi M."/>
            <person name="Sakai K."/>
            <person name="Shibata M."/>
            <person name="Shimokawa T."/>
            <person name="Song J."/>
            <person name="Takazaki Y."/>
            <person name="Terasawa K."/>
            <person name="Tsugane M."/>
            <person name="Tsuji K."/>
            <person name="Ueda S."/>
            <person name="Waki K."/>
            <person name="Yamagata H."/>
            <person name="Yamamoto M."/>
            <person name="Yamamoto S."/>
            <person name="Yamane H."/>
            <person name="Yoshiki S."/>
            <person name="Yoshihara R."/>
            <person name="Yukawa K."/>
            <person name="Zhong H."/>
            <person name="Yano M."/>
            <person name="Yuan Q."/>
            <person name="Ouyang S."/>
            <person name="Liu J."/>
            <person name="Jones K.M."/>
            <person name="Gansberger K."/>
            <person name="Moffat K."/>
            <person name="Hill J."/>
            <person name="Bera J."/>
            <person name="Fadrosh D."/>
            <person name="Jin S."/>
            <person name="Johri S."/>
            <person name="Kim M."/>
            <person name="Overton L."/>
            <person name="Reardon M."/>
            <person name="Tsitrin T."/>
            <person name="Vuong H."/>
            <person name="Weaver B."/>
            <person name="Ciecko A."/>
            <person name="Tallon L."/>
            <person name="Jackson J."/>
            <person name="Pai G."/>
            <person name="Aken S.V."/>
            <person name="Utterback T."/>
            <person name="Reidmuller S."/>
            <person name="Feldblyum T."/>
            <person name="Hsiao J."/>
            <person name="Zismann V."/>
            <person name="Iobst S."/>
            <person name="de Vazeille A.R."/>
            <person name="Buell C.R."/>
            <person name="Ying K."/>
            <person name="Li Y."/>
            <person name="Lu T."/>
            <person name="Huang Y."/>
            <person name="Zhao Q."/>
            <person name="Feng Q."/>
            <person name="Zhang L."/>
            <person name="Zhu J."/>
            <person name="Weng Q."/>
            <person name="Mu J."/>
            <person name="Lu Y."/>
            <person name="Fan D."/>
            <person name="Liu Y."/>
            <person name="Guan J."/>
            <person name="Zhang Y."/>
            <person name="Yu S."/>
            <person name="Liu X."/>
            <person name="Zhang Y."/>
            <person name="Hong G."/>
            <person name="Han B."/>
            <person name="Choisne N."/>
            <person name="Demange N."/>
            <person name="Orjeda G."/>
            <person name="Samain S."/>
            <person name="Cattolico L."/>
            <person name="Pelletier E."/>
            <person name="Couloux A."/>
            <person name="Segurens B."/>
            <person name="Wincker P."/>
            <person name="D'Hont A."/>
            <person name="Scarpelli C."/>
            <person name="Weissenbach J."/>
            <person name="Salanoubat M."/>
            <person name="Quetier F."/>
            <person name="Yu Y."/>
            <person name="Kim H.R."/>
            <person name="Rambo T."/>
            <person name="Currie J."/>
            <person name="Collura K."/>
            <person name="Luo M."/>
            <person name="Yang T."/>
            <person name="Ammiraju J.S.S."/>
            <person name="Engler F."/>
            <person name="Soderlund C."/>
            <person name="Wing R.A."/>
            <person name="Palmer L.E."/>
            <person name="de la Bastide M."/>
            <person name="Spiegel L."/>
            <person name="Nascimento L."/>
            <person name="Zutavern T."/>
            <person name="O'Shaughnessy A."/>
            <person name="Dike S."/>
            <person name="Dedhia N."/>
            <person name="Preston R."/>
            <person name="Balija V."/>
            <person name="McCombie W.R."/>
            <person name="Chow T."/>
            <person name="Chen H."/>
            <person name="Chung M."/>
            <person name="Chen C."/>
            <person name="Shaw J."/>
            <person name="Wu H."/>
            <person name="Hsiao K."/>
            <person name="Chao Y."/>
            <person name="Chu M."/>
            <person name="Cheng C."/>
            <person name="Hour A."/>
            <person name="Lee P."/>
            <person name="Lin S."/>
            <person name="Lin Y."/>
            <person name="Liou J."/>
            <person name="Liu S."/>
            <person name="Hsing Y."/>
            <person name="Raghuvanshi S."/>
            <person name="Mohanty A."/>
            <person name="Bharti A.K."/>
            <person name="Gaur A."/>
            <person name="Gupta V."/>
            <person name="Kumar D."/>
            <person name="Ravi V."/>
            <person name="Vij S."/>
            <person name="Kapur A."/>
            <person name="Khurana P."/>
            <person name="Khurana P."/>
            <person name="Khurana J.P."/>
            <person name="Tyagi A.K."/>
            <person name="Gaikwad K."/>
            <person name="Singh A."/>
            <person name="Dalal V."/>
            <person name="Srivastava S."/>
            <person name="Dixit A."/>
            <person name="Pal A.K."/>
            <person name="Ghazi I.A."/>
            <person name="Yadav M."/>
            <person name="Pandit A."/>
            <person name="Bhargava A."/>
            <person name="Sureshbabu K."/>
            <person name="Batra K."/>
            <person name="Sharma T.R."/>
            <person name="Mohapatra T."/>
            <person name="Singh N.K."/>
            <person name="Messing J."/>
            <person name="Nelson A.B."/>
            <person name="Fuks G."/>
            <person name="Kavchok S."/>
            <person name="Keizer G."/>
            <person name="Linton E."/>
            <person name="Llaca V."/>
            <person name="Song R."/>
            <person name="Tanyolac B."/>
            <person name="Young S."/>
            <person name="Ho-Il K."/>
            <person name="Hahn J.H."/>
            <person name="Sangsakoo G."/>
            <person name="Vanavichit A."/>
            <person name="de Mattos Luiz.A.T."/>
            <person name="Zimmer P.D."/>
            <person name="Malone G."/>
            <person name="Dellagostin O."/>
            <person name="de Oliveira A.C."/>
            <person name="Bevan M."/>
            <person name="Bancroft I."/>
            <person name="Minx P."/>
            <person name="Cordum H."/>
            <person name="Wilson R."/>
            <person name="Cheng Z."/>
            <person name="Jin W."/>
            <person name="Jiang J."/>
            <person name="Leong S.A."/>
            <person name="Iwama H."/>
            <person name="Gojobori T."/>
            <person name="Itoh T."/>
            <person name="Niimura Y."/>
            <person name="Fujii Y."/>
            <person name="Habara T."/>
            <person name="Sakai H."/>
            <person name="Sato Y."/>
            <person name="Wilson G."/>
            <person name="Kumar K."/>
            <person name="McCouch S."/>
            <person name="Juretic N."/>
            <person name="Hoen D."/>
            <person name="Wright S."/>
            <person name="Bruskiewich R."/>
            <person name="Bureau T."/>
            <person name="Miyao A."/>
            <person name="Hirochika H."/>
            <person name="Nishikawa T."/>
            <person name="Kadowaki K."/>
            <person name="Sugiura M."/>
            <person name="Burr B."/>
            <person name="Sasaki T."/>
        </authorList>
    </citation>
    <scope>NUCLEOTIDE SEQUENCE [LARGE SCALE GENOMIC DNA]</scope>
    <source>
        <strain evidence="3">cv. Nipponbare</strain>
    </source>
</reference>
<reference evidence="3" key="2">
    <citation type="journal article" date="2008" name="Nucleic Acids Res.">
        <title>The rice annotation project database (RAP-DB): 2008 update.</title>
        <authorList>
            <consortium name="The rice annotation project (RAP)"/>
        </authorList>
    </citation>
    <scope>GENOME REANNOTATION</scope>
    <source>
        <strain evidence="3">cv. Nipponbare</strain>
    </source>
</reference>
<dbReference type="KEGG" id="dosa:Os08g0174000"/>
<dbReference type="EMBL" id="AP008214">
    <property type="protein sequence ID" value="BAF23019.1"/>
    <property type="molecule type" value="Genomic_DNA"/>
</dbReference>
<evidence type="ECO:0000256" key="1">
    <source>
        <dbReference type="SAM" id="MobiDB-lite"/>
    </source>
</evidence>
<sequence length="84" mass="8539">MDTESCTSPSRRPPTSTISPSWFIDTSSTRAGLPNPKSAAPYAPNRGLAATFAMREKGICITRAIADPSAVPASGAASISATAA</sequence>
<evidence type="ECO:0000313" key="2">
    <source>
        <dbReference type="EMBL" id="BAF23019.1"/>
    </source>
</evidence>
<dbReference type="AlphaFoldDB" id="A0A0P0XC54"/>
<proteinExistence type="predicted"/>
<evidence type="ECO:0000313" key="3">
    <source>
        <dbReference type="Proteomes" id="UP000000763"/>
    </source>
</evidence>
<organism evidence="2 3">
    <name type="scientific">Oryza sativa subsp. japonica</name>
    <name type="common">Rice</name>
    <dbReference type="NCBI Taxonomy" id="39947"/>
    <lineage>
        <taxon>Eukaryota</taxon>
        <taxon>Viridiplantae</taxon>
        <taxon>Streptophyta</taxon>
        <taxon>Embryophyta</taxon>
        <taxon>Tracheophyta</taxon>
        <taxon>Spermatophyta</taxon>
        <taxon>Magnoliopsida</taxon>
        <taxon>Liliopsida</taxon>
        <taxon>Poales</taxon>
        <taxon>Poaceae</taxon>
        <taxon>BOP clade</taxon>
        <taxon>Oryzoideae</taxon>
        <taxon>Oryzeae</taxon>
        <taxon>Oryzinae</taxon>
        <taxon>Oryza</taxon>
        <taxon>Oryza sativa</taxon>
    </lineage>
</organism>
<feature type="region of interest" description="Disordered" evidence="1">
    <location>
        <begin position="1"/>
        <end position="39"/>
    </location>
</feature>
<dbReference type="Proteomes" id="UP000000763">
    <property type="component" value="Chromosome 8"/>
</dbReference>